<dbReference type="CDD" id="cd02974">
    <property type="entry name" value="AhpF_NTD_N"/>
    <property type="match status" value="1"/>
</dbReference>
<dbReference type="Pfam" id="PF13192">
    <property type="entry name" value="Thioredoxin_3"/>
    <property type="match status" value="1"/>
</dbReference>
<dbReference type="InterPro" id="IPR044142">
    <property type="entry name" value="AhpF_NTD_N"/>
</dbReference>
<dbReference type="InterPro" id="IPR023753">
    <property type="entry name" value="FAD/NAD-binding_dom"/>
</dbReference>
<keyword evidence="6" id="KW-1185">Reference proteome</keyword>
<dbReference type="PRINTS" id="PR00469">
    <property type="entry name" value="PNDRDTASEII"/>
</dbReference>
<evidence type="ECO:0000256" key="2">
    <source>
        <dbReference type="ARBA" id="ARBA00023002"/>
    </source>
</evidence>
<dbReference type="InterPro" id="IPR050097">
    <property type="entry name" value="Ferredoxin-NADP_redctase_2"/>
</dbReference>
<evidence type="ECO:0000259" key="3">
    <source>
        <dbReference type="Pfam" id="PF07992"/>
    </source>
</evidence>
<dbReference type="Gene3D" id="3.40.30.80">
    <property type="match status" value="1"/>
</dbReference>
<feature type="domain" description="FAD/NAD(P)-binding" evidence="3">
    <location>
        <begin position="7"/>
        <end position="299"/>
    </location>
</feature>
<evidence type="ECO:0000256" key="1">
    <source>
        <dbReference type="ARBA" id="ARBA00022630"/>
    </source>
</evidence>
<evidence type="ECO:0000313" key="5">
    <source>
        <dbReference type="EMBL" id="EGL41928.1"/>
    </source>
</evidence>
<accession>A0ABN0D1S7</accession>
<feature type="domain" description="Thioredoxin-like fold" evidence="4">
    <location>
        <begin position="473"/>
        <end position="547"/>
    </location>
</feature>
<dbReference type="PANTHER" id="PTHR48105">
    <property type="entry name" value="THIOREDOXIN REDUCTASE 1-RELATED-RELATED"/>
    <property type="match status" value="1"/>
</dbReference>
<dbReference type="InterPro" id="IPR036249">
    <property type="entry name" value="Thioredoxin-like_sf"/>
</dbReference>
<gene>
    <name evidence="5" type="ORF">HMPREF1039_0067</name>
</gene>
<name>A0ABN0D1S7_9FIRM</name>
<organism evidence="5 6">
    <name type="scientific">Megasphaera lornae</name>
    <dbReference type="NCBI Taxonomy" id="1000568"/>
    <lineage>
        <taxon>Bacteria</taxon>
        <taxon>Bacillati</taxon>
        <taxon>Bacillota</taxon>
        <taxon>Negativicutes</taxon>
        <taxon>Veillonellales</taxon>
        <taxon>Veillonellaceae</taxon>
        <taxon>Megasphaera</taxon>
    </lineage>
</organism>
<dbReference type="SUPFAM" id="SSF52833">
    <property type="entry name" value="Thioredoxin-like"/>
    <property type="match status" value="2"/>
</dbReference>
<dbReference type="Gene3D" id="3.50.50.60">
    <property type="entry name" value="FAD/NAD(P)-binding domain"/>
    <property type="match status" value="2"/>
</dbReference>
<evidence type="ECO:0000259" key="4">
    <source>
        <dbReference type="Pfam" id="PF13192"/>
    </source>
</evidence>
<dbReference type="SUPFAM" id="SSF51905">
    <property type="entry name" value="FAD/NAD(P)-binding domain"/>
    <property type="match status" value="1"/>
</dbReference>
<dbReference type="Proteomes" id="UP000004018">
    <property type="component" value="Unassembled WGS sequence"/>
</dbReference>
<proteinExistence type="predicted"/>
<dbReference type="PRINTS" id="PR00368">
    <property type="entry name" value="FADPNR"/>
</dbReference>
<dbReference type="InterPro" id="IPR012336">
    <property type="entry name" value="Thioredoxin-like_fold"/>
</dbReference>
<reference evidence="5 6" key="1">
    <citation type="submission" date="2011-04" db="EMBL/GenBank/DDBJ databases">
        <authorList>
            <person name="Harkins D.M."/>
            <person name="Madupu R."/>
            <person name="Durkin A.S."/>
            <person name="Torralba M."/>
            <person name="Methe B."/>
            <person name="Sutton G.G."/>
            <person name="Nelson K.E."/>
        </authorList>
    </citation>
    <scope>NUCLEOTIDE SEQUENCE [LARGE SCALE GENOMIC DNA]</scope>
    <source>
        <strain evidence="5 6">UPII 199-6</strain>
    </source>
</reference>
<dbReference type="InterPro" id="IPR036188">
    <property type="entry name" value="FAD/NAD-bd_sf"/>
</dbReference>
<keyword evidence="1" id="KW-0285">Flavoprotein</keyword>
<keyword evidence="2" id="KW-0560">Oxidoreductase</keyword>
<dbReference type="EMBL" id="AFIJ01000008">
    <property type="protein sequence ID" value="EGL41928.1"/>
    <property type="molecule type" value="Genomic_DNA"/>
</dbReference>
<comment type="caution">
    <text evidence="5">The sequence shown here is derived from an EMBL/GenBank/DDBJ whole genome shotgun (WGS) entry which is preliminary data.</text>
</comment>
<dbReference type="Pfam" id="PF07992">
    <property type="entry name" value="Pyr_redox_2"/>
    <property type="match status" value="1"/>
</dbReference>
<sequence length="550" mass="58869">MNTEMMYDLIIVGGGPAGLSAAIYAARARNKVLIVEKGEIGGQITAAGALVNYPGVPNTTGKEVTEAMYEQALSFGAQWLATEVTGLELTDTIKTVHTKKGDYQSLAVLLATGANPQSVGFTGEKEFRGHGVAYCATCDGEFFTDKDIFVVGSGADAIEESIFLTKYGKSITILVKKAAFDCAQTLVDSLQEYPSISVKYNSEIVKAGGTDGILSYAEFKNRKDGTTWRYDAPPDDTFGIFVFAGHQPNAVLFGDAIRLDPKGYVLTDGEQKTTVDGVYAAGDLCVKSLRQVVTATADGAIAATAALKYCGAMHRQLKLPKFPPTSAIPATAKKNDPTTVPSPHTAGTFLTAEIRGQVEPILAKITSVVTLQVHGNDTDLSKELQEAAQEIAALSEKIKVQTVPQSPEDIPYLSLLKGENTDTGIAFHGVPGGHEFTSFILALYNVAGPGQEMDEETKTALADIDATGKKIAMKVLVSLSCTMCPAVVQETQRLAAASSHITAEMFDLQHFPKLKNKYRVMSVPCLVINDQDVHFGKKSMHELLQLLKNV</sequence>
<dbReference type="RefSeq" id="WP_007390718.1">
    <property type="nucleotide sequence ID" value="NZ_AFIJ01000008.1"/>
</dbReference>
<evidence type="ECO:0000313" key="6">
    <source>
        <dbReference type="Proteomes" id="UP000004018"/>
    </source>
</evidence>
<protein>
    <submittedName>
        <fullName evidence="5">Thioredoxin-disulfide reductase</fullName>
    </submittedName>
</protein>